<feature type="compositionally biased region" description="Polar residues" evidence="1">
    <location>
        <begin position="93"/>
        <end position="109"/>
    </location>
</feature>
<evidence type="ECO:0000313" key="2">
    <source>
        <dbReference type="EMBL" id="CAH9053215.1"/>
    </source>
</evidence>
<name>A0A9P0YGI3_CUSEU</name>
<evidence type="ECO:0000256" key="1">
    <source>
        <dbReference type="SAM" id="MobiDB-lite"/>
    </source>
</evidence>
<protein>
    <recommendedName>
        <fullName evidence="4">Kinesin motor domain-containing protein</fullName>
    </recommendedName>
</protein>
<gene>
    <name evidence="2" type="ORF">CEURO_LOCUS470</name>
</gene>
<comment type="caution">
    <text evidence="2">The sequence shown here is derived from an EMBL/GenBank/DDBJ whole genome shotgun (WGS) entry which is preliminary data.</text>
</comment>
<evidence type="ECO:0008006" key="4">
    <source>
        <dbReference type="Google" id="ProtNLM"/>
    </source>
</evidence>
<dbReference type="Proteomes" id="UP001152484">
    <property type="component" value="Unassembled WGS sequence"/>
</dbReference>
<reference evidence="2" key="1">
    <citation type="submission" date="2022-07" db="EMBL/GenBank/DDBJ databases">
        <authorList>
            <person name="Macas J."/>
            <person name="Novak P."/>
            <person name="Neumann P."/>
        </authorList>
    </citation>
    <scope>NUCLEOTIDE SEQUENCE</scope>
</reference>
<dbReference type="AlphaFoldDB" id="A0A9P0YGI3"/>
<evidence type="ECO:0000313" key="3">
    <source>
        <dbReference type="Proteomes" id="UP001152484"/>
    </source>
</evidence>
<feature type="region of interest" description="Disordered" evidence="1">
    <location>
        <begin position="90"/>
        <end position="109"/>
    </location>
</feature>
<organism evidence="2 3">
    <name type="scientific">Cuscuta europaea</name>
    <name type="common">European dodder</name>
    <dbReference type="NCBI Taxonomy" id="41803"/>
    <lineage>
        <taxon>Eukaryota</taxon>
        <taxon>Viridiplantae</taxon>
        <taxon>Streptophyta</taxon>
        <taxon>Embryophyta</taxon>
        <taxon>Tracheophyta</taxon>
        <taxon>Spermatophyta</taxon>
        <taxon>Magnoliopsida</taxon>
        <taxon>eudicotyledons</taxon>
        <taxon>Gunneridae</taxon>
        <taxon>Pentapetalae</taxon>
        <taxon>asterids</taxon>
        <taxon>lamiids</taxon>
        <taxon>Solanales</taxon>
        <taxon>Convolvulaceae</taxon>
        <taxon>Cuscuteae</taxon>
        <taxon>Cuscuta</taxon>
        <taxon>Cuscuta subgen. Cuscuta</taxon>
    </lineage>
</organism>
<accession>A0A9P0YGI3</accession>
<proteinExistence type="predicted"/>
<dbReference type="OrthoDB" id="1322150at2759"/>
<keyword evidence="3" id="KW-1185">Reference proteome</keyword>
<dbReference type="EMBL" id="CAMAPE010000002">
    <property type="protein sequence ID" value="CAH9053215.1"/>
    <property type="molecule type" value="Genomic_DNA"/>
</dbReference>
<sequence length="134" mass="15398">MSFLLINIISFYQHEERASVLKFSALEVYNEVYRDFLSSDTSPLRLLDDPEQKYNELKVQAESQGKSYDVDDYELFCHVVPTYQGRRYGTGSEAESLSGSVECSSRHSGPTQQEIDALIQTQVEARFAQQEKVW</sequence>